<keyword evidence="5" id="KW-0949">S-adenosyl-L-methionine</keyword>
<dbReference type="PANTHER" id="PTHR46223">
    <property type="entry name" value="HISTONE-LYSINE N-METHYLTRANSFERASE SUV39H"/>
    <property type="match status" value="1"/>
</dbReference>
<feature type="domain" description="Pre-SET" evidence="9">
    <location>
        <begin position="34"/>
        <end position="91"/>
    </location>
</feature>
<evidence type="ECO:0000256" key="6">
    <source>
        <dbReference type="ARBA" id="ARBA00022723"/>
    </source>
</evidence>
<dbReference type="InterPro" id="IPR001214">
    <property type="entry name" value="SET_dom"/>
</dbReference>
<dbReference type="Proteomes" id="UP000286415">
    <property type="component" value="Unassembled WGS sequence"/>
</dbReference>
<accession>A0A8T1MYV3</accession>
<feature type="domain" description="SET" evidence="8">
    <location>
        <begin position="98"/>
        <end position="231"/>
    </location>
</feature>
<name>A0A8T1MYV3_CLOSI</name>
<evidence type="ECO:0000259" key="8">
    <source>
        <dbReference type="PROSITE" id="PS50280"/>
    </source>
</evidence>
<evidence type="ECO:0000256" key="5">
    <source>
        <dbReference type="ARBA" id="ARBA00022691"/>
    </source>
</evidence>
<keyword evidence="6" id="KW-0479">Metal-binding</keyword>
<evidence type="ECO:0000259" key="9">
    <source>
        <dbReference type="PROSITE" id="PS50867"/>
    </source>
</evidence>
<evidence type="ECO:0000313" key="11">
    <source>
        <dbReference type="EMBL" id="KAG5454547.1"/>
    </source>
</evidence>
<dbReference type="OrthoDB" id="616263at2759"/>
<dbReference type="PROSITE" id="PS50867">
    <property type="entry name" value="PRE_SET"/>
    <property type="match status" value="1"/>
</dbReference>
<evidence type="ECO:0000256" key="3">
    <source>
        <dbReference type="ARBA" id="ARBA00022603"/>
    </source>
</evidence>
<keyword evidence="12" id="KW-1185">Reference proteome</keyword>
<sequence>MPIICSCCVFRKPNHMSLIFHHDIPWSLITDQLMGCSCAADGCQDECTCRSRSGGSYTKDGRLLDFRHPVFECNSACTCSSSCLNRVVQRHLSAVQRESHMIYRITERCGVGQCLNAARNFEPGELVCVYLGEVIPYAEACKRETKQLSKYGHNYILILRCFAGASLVSEVCVDGNSFGPNGSLPVARLVNHSCDPNLTLVPVHVDSVIPYVCMFANRSIPCGTELTYNYADCVPVDQVSSSNVPCLCHSSNCRGYLPRSSMIDVNVSLGIIHADHTSNGRPQLSVGGSWNQRVVCTQYASDDADGDCEYIDCSPYPK</sequence>
<dbReference type="InterPro" id="IPR003616">
    <property type="entry name" value="Post-SET_dom"/>
</dbReference>
<dbReference type="Pfam" id="PF00856">
    <property type="entry name" value="SET"/>
    <property type="match status" value="1"/>
</dbReference>
<keyword evidence="4" id="KW-0808">Transferase</keyword>
<dbReference type="GO" id="GO:0005694">
    <property type="term" value="C:chromosome"/>
    <property type="evidence" value="ECO:0007669"/>
    <property type="project" value="UniProtKB-SubCell"/>
</dbReference>
<dbReference type="PROSITE" id="PS50280">
    <property type="entry name" value="SET"/>
    <property type="match status" value="1"/>
</dbReference>
<keyword evidence="7" id="KW-0862">Zinc</keyword>
<proteinExistence type="predicted"/>
<dbReference type="SUPFAM" id="SSF82199">
    <property type="entry name" value="SET domain"/>
    <property type="match status" value="1"/>
</dbReference>
<comment type="subcellular location">
    <subcellularLocation>
        <location evidence="1">Chromosome</location>
    </subcellularLocation>
</comment>
<dbReference type="GO" id="GO:0008270">
    <property type="term" value="F:zinc ion binding"/>
    <property type="evidence" value="ECO:0007669"/>
    <property type="project" value="InterPro"/>
</dbReference>
<gene>
    <name evidence="11" type="ORF">CSKR_203643</name>
</gene>
<dbReference type="InterPro" id="IPR050973">
    <property type="entry name" value="H3K9_Histone-Lys_N-MTase"/>
</dbReference>
<evidence type="ECO:0000256" key="7">
    <source>
        <dbReference type="ARBA" id="ARBA00022833"/>
    </source>
</evidence>
<dbReference type="InterPro" id="IPR046341">
    <property type="entry name" value="SET_dom_sf"/>
</dbReference>
<evidence type="ECO:0000313" key="12">
    <source>
        <dbReference type="Proteomes" id="UP000286415"/>
    </source>
</evidence>
<evidence type="ECO:0000256" key="2">
    <source>
        <dbReference type="ARBA" id="ARBA00022454"/>
    </source>
</evidence>
<reference evidence="11 12" key="2">
    <citation type="journal article" date="2021" name="Genomics">
        <title>High-quality reference genome for Clonorchis sinensis.</title>
        <authorList>
            <person name="Young N.D."/>
            <person name="Stroehlein A.J."/>
            <person name="Kinkar L."/>
            <person name="Wang T."/>
            <person name="Sohn W.M."/>
            <person name="Chang B.C.H."/>
            <person name="Kaur P."/>
            <person name="Weisz D."/>
            <person name="Dudchenko O."/>
            <person name="Aiden E.L."/>
            <person name="Korhonen P.K."/>
            <person name="Gasser R.B."/>
        </authorList>
    </citation>
    <scope>NUCLEOTIDE SEQUENCE [LARGE SCALE GENOMIC DNA]</scope>
    <source>
        <strain evidence="11">Cs-k2</strain>
    </source>
</reference>
<protein>
    <submittedName>
        <fullName evidence="11">Histone-lysine N-methyltransferase setmar</fullName>
    </submittedName>
</protein>
<dbReference type="GO" id="GO:0032259">
    <property type="term" value="P:methylation"/>
    <property type="evidence" value="ECO:0007669"/>
    <property type="project" value="UniProtKB-KW"/>
</dbReference>
<dbReference type="Pfam" id="PF05033">
    <property type="entry name" value="Pre-SET"/>
    <property type="match status" value="1"/>
</dbReference>
<evidence type="ECO:0000256" key="4">
    <source>
        <dbReference type="ARBA" id="ARBA00022679"/>
    </source>
</evidence>
<dbReference type="GO" id="GO:0005634">
    <property type="term" value="C:nucleus"/>
    <property type="evidence" value="ECO:0007669"/>
    <property type="project" value="InterPro"/>
</dbReference>
<dbReference type="SMART" id="SM00317">
    <property type="entry name" value="SET"/>
    <property type="match status" value="1"/>
</dbReference>
<feature type="domain" description="Post-SET" evidence="10">
    <location>
        <begin position="242"/>
        <end position="258"/>
    </location>
</feature>
<dbReference type="GO" id="GO:0042054">
    <property type="term" value="F:histone methyltransferase activity"/>
    <property type="evidence" value="ECO:0007669"/>
    <property type="project" value="InterPro"/>
</dbReference>
<reference evidence="11 12" key="1">
    <citation type="journal article" date="2018" name="Biotechnol. Adv.">
        <title>Improved genomic resources and new bioinformatic workflow for the carcinogenic parasite Clonorchis sinensis: Biotechnological implications.</title>
        <authorList>
            <person name="Wang D."/>
            <person name="Korhonen P.K."/>
            <person name="Gasser R.B."/>
            <person name="Young N.D."/>
        </authorList>
    </citation>
    <scope>NUCLEOTIDE SEQUENCE [LARGE SCALE GENOMIC DNA]</scope>
    <source>
        <strain evidence="11">Cs-k2</strain>
    </source>
</reference>
<keyword evidence="2" id="KW-0158">Chromosome</keyword>
<keyword evidence="3" id="KW-0489">Methyltransferase</keyword>
<dbReference type="PROSITE" id="PS50868">
    <property type="entry name" value="POST_SET"/>
    <property type="match status" value="1"/>
</dbReference>
<dbReference type="PANTHER" id="PTHR46223:SF3">
    <property type="entry name" value="HISTONE-LYSINE N-METHYLTRANSFERASE SET-23"/>
    <property type="match status" value="1"/>
</dbReference>
<evidence type="ECO:0000256" key="1">
    <source>
        <dbReference type="ARBA" id="ARBA00004286"/>
    </source>
</evidence>
<dbReference type="EMBL" id="NIRI02000005">
    <property type="protein sequence ID" value="KAG5454547.1"/>
    <property type="molecule type" value="Genomic_DNA"/>
</dbReference>
<organism evidence="11 12">
    <name type="scientific">Clonorchis sinensis</name>
    <name type="common">Chinese liver fluke</name>
    <dbReference type="NCBI Taxonomy" id="79923"/>
    <lineage>
        <taxon>Eukaryota</taxon>
        <taxon>Metazoa</taxon>
        <taxon>Spiralia</taxon>
        <taxon>Lophotrochozoa</taxon>
        <taxon>Platyhelminthes</taxon>
        <taxon>Trematoda</taxon>
        <taxon>Digenea</taxon>
        <taxon>Opisthorchiida</taxon>
        <taxon>Opisthorchiata</taxon>
        <taxon>Opisthorchiidae</taxon>
        <taxon>Clonorchis</taxon>
    </lineage>
</organism>
<comment type="caution">
    <text evidence="11">The sequence shown here is derived from an EMBL/GenBank/DDBJ whole genome shotgun (WGS) entry which is preliminary data.</text>
</comment>
<evidence type="ECO:0000259" key="10">
    <source>
        <dbReference type="PROSITE" id="PS50868"/>
    </source>
</evidence>
<dbReference type="AlphaFoldDB" id="A0A8T1MYV3"/>
<dbReference type="InterPro" id="IPR007728">
    <property type="entry name" value="Pre-SET_dom"/>
</dbReference>
<dbReference type="Gene3D" id="2.170.270.10">
    <property type="entry name" value="SET domain"/>
    <property type="match status" value="1"/>
</dbReference>